<dbReference type="InterPro" id="IPR011009">
    <property type="entry name" value="Kinase-like_dom_sf"/>
</dbReference>
<dbReference type="OrthoDB" id="3250044at2759"/>
<dbReference type="SUPFAM" id="SSF56112">
    <property type="entry name" value="Protein kinase-like (PK-like)"/>
    <property type="match status" value="1"/>
</dbReference>
<keyword evidence="3" id="KW-1185">Reference proteome</keyword>
<evidence type="ECO:0000259" key="1">
    <source>
        <dbReference type="Pfam" id="PF01636"/>
    </source>
</evidence>
<dbReference type="GeneID" id="63855699"/>
<dbReference type="InterPro" id="IPR002575">
    <property type="entry name" value="Aminoglycoside_PTrfase"/>
</dbReference>
<dbReference type="AlphaFoldDB" id="A0A9P4GUL8"/>
<comment type="caution">
    <text evidence="2">The sequence shown here is derived from an EMBL/GenBank/DDBJ whole genome shotgun (WGS) entry which is preliminary data.</text>
</comment>
<dbReference type="Pfam" id="PF01636">
    <property type="entry name" value="APH"/>
    <property type="match status" value="1"/>
</dbReference>
<reference evidence="2" key="1">
    <citation type="submission" date="2020-01" db="EMBL/GenBank/DDBJ databases">
        <authorList>
            <consortium name="DOE Joint Genome Institute"/>
            <person name="Haridas S."/>
            <person name="Albert R."/>
            <person name="Binder M."/>
            <person name="Bloem J."/>
            <person name="Labutti K."/>
            <person name="Salamov A."/>
            <person name="Andreopoulos B."/>
            <person name="Baker S.E."/>
            <person name="Barry K."/>
            <person name="Bills G."/>
            <person name="Bluhm B.H."/>
            <person name="Cannon C."/>
            <person name="Castanera R."/>
            <person name="Culley D.E."/>
            <person name="Daum C."/>
            <person name="Ezra D."/>
            <person name="Gonzalez J.B."/>
            <person name="Henrissat B."/>
            <person name="Kuo A."/>
            <person name="Liang C."/>
            <person name="Lipzen A."/>
            <person name="Lutzoni F."/>
            <person name="Magnuson J."/>
            <person name="Mondo S."/>
            <person name="Nolan M."/>
            <person name="Ohm R."/>
            <person name="Pangilinan J."/>
            <person name="Park H.-J."/>
            <person name="Ramirez L."/>
            <person name="Alfaro M."/>
            <person name="Sun H."/>
            <person name="Tritt A."/>
            <person name="Yoshinaga Y."/>
            <person name="Zwiers L.-H."/>
            <person name="Turgeon B.G."/>
            <person name="Goodwin S.B."/>
            <person name="Spatafora J.W."/>
            <person name="Crous P.W."/>
            <person name="Grigoriev I.V."/>
        </authorList>
    </citation>
    <scope>NUCLEOTIDE SEQUENCE</scope>
    <source>
        <strain evidence="2">CBS 394.84</strain>
    </source>
</reference>
<feature type="domain" description="Aminoglycoside phosphotransferase" evidence="1">
    <location>
        <begin position="165"/>
        <end position="249"/>
    </location>
</feature>
<dbReference type="RefSeq" id="XP_040794685.1">
    <property type="nucleotide sequence ID" value="XM_040938443.1"/>
</dbReference>
<gene>
    <name evidence="2" type="ORF">K460DRAFT_47297</name>
</gene>
<protein>
    <recommendedName>
        <fullName evidence="1">Aminoglycoside phosphotransferase domain-containing protein</fullName>
    </recommendedName>
</protein>
<sequence length="312" mass="35869">MVFIITVYRIAYNYAATYCQDPTQMNSLRSAIMPRTNLAASLGCGLSLNTASRVPWCKYSLRDDCITMLSCVWACNQSYVWQNAKQDKPLGKHKIQTRRGRPLNPHDIMSALTDAQINLLCHDPAAIILSAPEYSDKVIRITNELVVKFGQHVTIQEFRNQQTAQQRLDADVDGSRATWRWTNIWEVAFSKTEDLQLWLNRRSPNSEHKPNLCCYPLAMCHLDLNPRNLMVDGSRIYVLDWSAAGYFPRLLKHTLYQFLLRDLSFFNIVEPFLIPLSNEESDEAKIVTEILRCSQIHVFREAKVSRKARLGA</sequence>
<organism evidence="2 3">
    <name type="scientific">Cucurbitaria berberidis CBS 394.84</name>
    <dbReference type="NCBI Taxonomy" id="1168544"/>
    <lineage>
        <taxon>Eukaryota</taxon>
        <taxon>Fungi</taxon>
        <taxon>Dikarya</taxon>
        <taxon>Ascomycota</taxon>
        <taxon>Pezizomycotina</taxon>
        <taxon>Dothideomycetes</taxon>
        <taxon>Pleosporomycetidae</taxon>
        <taxon>Pleosporales</taxon>
        <taxon>Pleosporineae</taxon>
        <taxon>Cucurbitariaceae</taxon>
        <taxon>Cucurbitaria</taxon>
    </lineage>
</organism>
<dbReference type="Gene3D" id="3.90.1200.10">
    <property type="match status" value="1"/>
</dbReference>
<proteinExistence type="predicted"/>
<dbReference type="Proteomes" id="UP000800039">
    <property type="component" value="Unassembled WGS sequence"/>
</dbReference>
<evidence type="ECO:0000313" key="3">
    <source>
        <dbReference type="Proteomes" id="UP000800039"/>
    </source>
</evidence>
<name>A0A9P4GUL8_9PLEO</name>
<evidence type="ECO:0000313" key="2">
    <source>
        <dbReference type="EMBL" id="KAF1852122.1"/>
    </source>
</evidence>
<accession>A0A9P4GUL8</accession>
<dbReference type="EMBL" id="ML976614">
    <property type="protein sequence ID" value="KAF1852122.1"/>
    <property type="molecule type" value="Genomic_DNA"/>
</dbReference>